<dbReference type="KEGG" id="tasa:A1Q1_08066"/>
<organism evidence="2 3">
    <name type="scientific">Trichosporon asahii var. asahii (strain ATCC 90039 / CBS 2479 / JCM 2466 / KCTC 7840 / NBRC 103889/ NCYC 2677 / UAMH 7654)</name>
    <name type="common">Yeast</name>
    <dbReference type="NCBI Taxonomy" id="1186058"/>
    <lineage>
        <taxon>Eukaryota</taxon>
        <taxon>Fungi</taxon>
        <taxon>Dikarya</taxon>
        <taxon>Basidiomycota</taxon>
        <taxon>Agaricomycotina</taxon>
        <taxon>Tremellomycetes</taxon>
        <taxon>Trichosporonales</taxon>
        <taxon>Trichosporonaceae</taxon>
        <taxon>Trichosporon</taxon>
    </lineage>
</organism>
<dbReference type="OrthoDB" id="58379at2759"/>
<dbReference type="VEuPathDB" id="FungiDB:A1Q1_08066"/>
<feature type="compositionally biased region" description="Basic and acidic residues" evidence="1">
    <location>
        <begin position="1"/>
        <end position="10"/>
    </location>
</feature>
<dbReference type="PANTHER" id="PTHR38696">
    <property type="entry name" value="MEDIATOR OF RNA POLYMERASE II TRANSCRIPTION SUBUNIT 13"/>
    <property type="match status" value="1"/>
</dbReference>
<reference evidence="2 3" key="1">
    <citation type="journal article" date="2012" name="Eukaryot. Cell">
        <title>Draft genome sequence of CBS 2479, the standard type strain of Trichosporon asahii.</title>
        <authorList>
            <person name="Yang R.Y."/>
            <person name="Li H.T."/>
            <person name="Zhu H."/>
            <person name="Zhou G.P."/>
            <person name="Wang M."/>
            <person name="Wang L."/>
        </authorList>
    </citation>
    <scope>NUCLEOTIDE SEQUENCE [LARGE SCALE GENOMIC DNA]</scope>
    <source>
        <strain evidence="3">ATCC 90039 / CBS 2479 / JCM 2466 / KCTC 7840 / NCYC 2677 / UAMH 7654</strain>
    </source>
</reference>
<evidence type="ECO:0000256" key="1">
    <source>
        <dbReference type="SAM" id="MobiDB-lite"/>
    </source>
</evidence>
<feature type="region of interest" description="Disordered" evidence="1">
    <location>
        <begin position="1"/>
        <end position="58"/>
    </location>
</feature>
<feature type="region of interest" description="Disordered" evidence="1">
    <location>
        <begin position="293"/>
        <end position="315"/>
    </location>
</feature>
<proteinExistence type="predicted"/>
<protein>
    <submittedName>
        <fullName evidence="2">Uncharacterized protein</fullName>
    </submittedName>
</protein>
<comment type="caution">
    <text evidence="2">The sequence shown here is derived from an EMBL/GenBank/DDBJ whole genome shotgun (WGS) entry which is preliminary data.</text>
</comment>
<dbReference type="HOGENOM" id="CLU_883353_0_0_1"/>
<dbReference type="RefSeq" id="XP_014184312.1">
    <property type="nucleotide sequence ID" value="XM_014328837.1"/>
</dbReference>
<dbReference type="AlphaFoldDB" id="J8TSH0"/>
<dbReference type="GeneID" id="25991578"/>
<evidence type="ECO:0000313" key="3">
    <source>
        <dbReference type="Proteomes" id="UP000002748"/>
    </source>
</evidence>
<feature type="compositionally biased region" description="Pro residues" evidence="1">
    <location>
        <begin position="11"/>
        <end position="29"/>
    </location>
</feature>
<dbReference type="Proteomes" id="UP000002748">
    <property type="component" value="Unassembled WGS sequence"/>
</dbReference>
<dbReference type="EMBL" id="ALBS01000008">
    <property type="protein sequence ID" value="EJT53149.1"/>
    <property type="molecule type" value="Genomic_DNA"/>
</dbReference>
<feature type="compositionally biased region" description="Basic and acidic residues" evidence="1">
    <location>
        <begin position="303"/>
        <end position="315"/>
    </location>
</feature>
<name>J8TSH0_TRIAS</name>
<sequence>MGLFSSDKKYPVPPDPTGQPPASNPPPPATYTEQSPPGYHQATSSISSSFAGPSGSSTSGGFGGGVGYTASGYPDEKKQPLEAAAPTPSMPIYACMLLSSSDKLRLLNFPHSVWDAIEQTIIRAWIGIQRKKMMDNSCIEFKLRGNPWYGQYSEAVPSRRLMTHLLHCLSVHGWHLSISTDLSKKSYDKDTLFFRHGPPLNRMFFSVSFNEYDKIRIIDPPTEQIKNAFVQAVQSWPLGIQRTETKEHGCTQLKLRGNPWMTSDGVEVNQARLMAMTIMTVMDQHGYELAGSVDMSASGGEGTSDRERVYSRQKG</sequence>
<evidence type="ECO:0000313" key="2">
    <source>
        <dbReference type="EMBL" id="EJT53149.1"/>
    </source>
</evidence>
<dbReference type="PANTHER" id="PTHR38696:SF1">
    <property type="entry name" value="MEDIATOR OF RNA POLYMERASE II TRANSCRIPTION SUBUNIT 13"/>
    <property type="match status" value="1"/>
</dbReference>
<feature type="compositionally biased region" description="Low complexity" evidence="1">
    <location>
        <begin position="44"/>
        <end position="57"/>
    </location>
</feature>
<accession>J8TSH0</accession>
<gene>
    <name evidence="2" type="ORF">A1Q1_08066</name>
</gene>